<dbReference type="Proteomes" id="UP000592820">
    <property type="component" value="Unassembled WGS sequence"/>
</dbReference>
<dbReference type="EMBL" id="JACHDE010000006">
    <property type="protein sequence ID" value="MBB5401908.1"/>
    <property type="molecule type" value="Genomic_DNA"/>
</dbReference>
<name>A0A7W8P520_9BURK</name>
<accession>A0A7W8P520</accession>
<sequence>MNQQSSGMDWTVEEECDLCRITYSIYSNFPPMPHAQALNSETGEFFPFDRVRKMKSGYAMAEALGYAWACECRGRSQTPPQNLDNAQAFEYTPHAKNGDVVELAGSQGTPRNNQAQNRQTDDVARILRLTPGQSRQLHDEISGQGLGFHEIMERAKDMFNLW</sequence>
<gene>
    <name evidence="1" type="ORF">HDG41_003991</name>
</gene>
<evidence type="ECO:0000313" key="1">
    <source>
        <dbReference type="EMBL" id="MBB5401908.1"/>
    </source>
</evidence>
<protein>
    <submittedName>
        <fullName evidence="1">Uncharacterized protein</fullName>
    </submittedName>
</protein>
<reference evidence="1 2" key="1">
    <citation type="submission" date="2020-08" db="EMBL/GenBank/DDBJ databases">
        <title>Genomic Encyclopedia of Type Strains, Phase IV (KMG-V): Genome sequencing to study the core and pangenomes of soil and plant-associated prokaryotes.</title>
        <authorList>
            <person name="Whitman W."/>
        </authorList>
    </citation>
    <scope>NUCLEOTIDE SEQUENCE [LARGE SCALE GENOMIC DNA]</scope>
    <source>
        <strain evidence="1 2">JPY162</strain>
    </source>
</reference>
<comment type="caution">
    <text evidence="1">The sequence shown here is derived from an EMBL/GenBank/DDBJ whole genome shotgun (WGS) entry which is preliminary data.</text>
</comment>
<proteinExistence type="predicted"/>
<evidence type="ECO:0000313" key="2">
    <source>
        <dbReference type="Proteomes" id="UP000592820"/>
    </source>
</evidence>
<organism evidence="1 2">
    <name type="scientific">Paraburkholderia youngii</name>
    <dbReference type="NCBI Taxonomy" id="2782701"/>
    <lineage>
        <taxon>Bacteria</taxon>
        <taxon>Pseudomonadati</taxon>
        <taxon>Pseudomonadota</taxon>
        <taxon>Betaproteobacteria</taxon>
        <taxon>Burkholderiales</taxon>
        <taxon>Burkholderiaceae</taxon>
        <taxon>Paraburkholderia</taxon>
    </lineage>
</organism>
<dbReference type="AlphaFoldDB" id="A0A7W8P520"/>